<evidence type="ECO:0000256" key="1">
    <source>
        <dbReference type="ARBA" id="ARBA00022801"/>
    </source>
</evidence>
<keyword evidence="3" id="KW-1185">Reference proteome</keyword>
<dbReference type="Proteomes" id="UP000266188">
    <property type="component" value="Unassembled WGS sequence"/>
</dbReference>
<dbReference type="Gene3D" id="3.90.1470.20">
    <property type="match status" value="1"/>
</dbReference>
<dbReference type="InterPro" id="IPR036412">
    <property type="entry name" value="HAD-like_sf"/>
</dbReference>
<dbReference type="Gene3D" id="3.40.50.1000">
    <property type="entry name" value="HAD superfamily/HAD-like"/>
    <property type="match status" value="1"/>
</dbReference>
<reference evidence="3" key="1">
    <citation type="submission" date="2017-02" db="EMBL/GenBank/DDBJ databases">
        <authorList>
            <person name="Tafer H."/>
            <person name="Lopandic K."/>
        </authorList>
    </citation>
    <scope>NUCLEOTIDE SEQUENCE [LARGE SCALE GENOMIC DNA]</scope>
    <source>
        <strain evidence="3">CBS 366.77</strain>
    </source>
</reference>
<protein>
    <submittedName>
        <fullName evidence="2">Phosphatase</fullName>
    </submittedName>
</protein>
<dbReference type="GO" id="GO:0016791">
    <property type="term" value="F:phosphatase activity"/>
    <property type="evidence" value="ECO:0007669"/>
    <property type="project" value="InterPro"/>
</dbReference>
<accession>A0A3A2ZBL7</accession>
<name>A0A3A2ZBL7_9EURO</name>
<dbReference type="SUPFAM" id="SSF56784">
    <property type="entry name" value="HAD-like"/>
    <property type="match status" value="1"/>
</dbReference>
<dbReference type="PANTHER" id="PTHR28181">
    <property type="entry name" value="UPF0655 PROTEIN YCR015C"/>
    <property type="match status" value="1"/>
</dbReference>
<dbReference type="NCBIfam" id="TIGR01489">
    <property type="entry name" value="DKMTPPase-SF"/>
    <property type="match status" value="1"/>
</dbReference>
<evidence type="ECO:0000313" key="3">
    <source>
        <dbReference type="Proteomes" id="UP000266188"/>
    </source>
</evidence>
<sequence>MGSVEGLPYLKTNPKIIFFTDFDGTITLQDSNDYMTDNLGYGVERRREKNIAVLDQKLSFRDAFRDMLDSVKTPFNECIERLLKAVKLDPYFSEFYEWAKANNVPIVVLSSGMIPVIRALLENLLGHKAEHLHIVANDVQSRDGKDINSEGGWEIKYHDDSHFGHDKSLEIKPYAALPTDERPTLLYAGDGVSDLSAAAETDLLFAKKGNDLVKYCERQGMPFTVFEDWSSILDVTKDILSGKVSVKNVAQEGERTVHRKQK</sequence>
<gene>
    <name evidence="2" type="ORF">PHISCL_07349</name>
</gene>
<dbReference type="AlphaFoldDB" id="A0A3A2ZBL7"/>
<proteinExistence type="predicted"/>
<keyword evidence="1" id="KW-0378">Hydrolase</keyword>
<dbReference type="InterPro" id="IPR023214">
    <property type="entry name" value="HAD_sf"/>
</dbReference>
<dbReference type="OrthoDB" id="10014216at2759"/>
<dbReference type="Pfam" id="PF12710">
    <property type="entry name" value="HAD"/>
    <property type="match status" value="1"/>
</dbReference>
<dbReference type="EMBL" id="MVGC01000319">
    <property type="protein sequence ID" value="RJE20306.1"/>
    <property type="molecule type" value="Genomic_DNA"/>
</dbReference>
<dbReference type="InterPro" id="IPR050849">
    <property type="entry name" value="HAD-like_hydrolase_phosphatase"/>
</dbReference>
<evidence type="ECO:0000313" key="2">
    <source>
        <dbReference type="EMBL" id="RJE20306.1"/>
    </source>
</evidence>
<comment type="caution">
    <text evidence="2">The sequence shown here is derived from an EMBL/GenBank/DDBJ whole genome shotgun (WGS) entry which is preliminary data.</text>
</comment>
<organism evidence="2 3">
    <name type="scientific">Aspergillus sclerotialis</name>
    <dbReference type="NCBI Taxonomy" id="2070753"/>
    <lineage>
        <taxon>Eukaryota</taxon>
        <taxon>Fungi</taxon>
        <taxon>Dikarya</taxon>
        <taxon>Ascomycota</taxon>
        <taxon>Pezizomycotina</taxon>
        <taxon>Eurotiomycetes</taxon>
        <taxon>Eurotiomycetidae</taxon>
        <taxon>Eurotiales</taxon>
        <taxon>Aspergillaceae</taxon>
        <taxon>Aspergillus</taxon>
        <taxon>Aspergillus subgen. Polypaecilum</taxon>
    </lineage>
</organism>
<dbReference type="STRING" id="2070753.A0A3A2ZBL7"/>
<dbReference type="InterPro" id="IPR006384">
    <property type="entry name" value="HAD_hydro_PyrdxlP_Pase-like"/>
</dbReference>
<dbReference type="NCBIfam" id="TIGR01488">
    <property type="entry name" value="HAD-SF-IB"/>
    <property type="match status" value="1"/>
</dbReference>
<dbReference type="PANTHER" id="PTHR28181:SF2">
    <property type="entry name" value="PHOSPHORIC MONOESTER HYDROLASE"/>
    <property type="match status" value="1"/>
</dbReference>